<comment type="similarity">
    <text evidence="2">Belongs to the auxin efflux carrier (TC 2.A.69) family.</text>
</comment>
<feature type="transmembrane region" description="Helical" evidence="8">
    <location>
        <begin position="249"/>
        <end position="268"/>
    </location>
</feature>
<feature type="transmembrane region" description="Helical" evidence="8">
    <location>
        <begin position="62"/>
        <end position="84"/>
    </location>
</feature>
<dbReference type="AlphaFoldDB" id="A0A4R5UBQ8"/>
<dbReference type="PANTHER" id="PTHR36838">
    <property type="entry name" value="AUXIN EFFLUX CARRIER FAMILY PROTEIN"/>
    <property type="match status" value="1"/>
</dbReference>
<evidence type="ECO:0000256" key="1">
    <source>
        <dbReference type="ARBA" id="ARBA00004651"/>
    </source>
</evidence>
<evidence type="ECO:0000313" key="9">
    <source>
        <dbReference type="EMBL" id="TDK32658.1"/>
    </source>
</evidence>
<evidence type="ECO:0000256" key="2">
    <source>
        <dbReference type="ARBA" id="ARBA00010145"/>
    </source>
</evidence>
<evidence type="ECO:0000256" key="6">
    <source>
        <dbReference type="ARBA" id="ARBA00022989"/>
    </source>
</evidence>
<protein>
    <submittedName>
        <fullName evidence="9">AEC family transporter</fullName>
    </submittedName>
</protein>
<accession>A0A4R5UBQ8</accession>
<evidence type="ECO:0000256" key="3">
    <source>
        <dbReference type="ARBA" id="ARBA00022448"/>
    </source>
</evidence>
<dbReference type="Proteomes" id="UP000295543">
    <property type="component" value="Unassembled WGS sequence"/>
</dbReference>
<evidence type="ECO:0000313" key="10">
    <source>
        <dbReference type="Proteomes" id="UP000295543"/>
    </source>
</evidence>
<keyword evidence="3" id="KW-0813">Transport</keyword>
<comment type="subcellular location">
    <subcellularLocation>
        <location evidence="1">Cell membrane</location>
        <topology evidence="1">Multi-pass membrane protein</topology>
    </subcellularLocation>
</comment>
<feature type="transmembrane region" description="Helical" evidence="8">
    <location>
        <begin position="275"/>
        <end position="299"/>
    </location>
</feature>
<reference evidence="9 10" key="1">
    <citation type="submission" date="2019-03" db="EMBL/GenBank/DDBJ databases">
        <title>Luteimonas zhaokaii sp.nov., isolated from the rectal contents of Plateau pika in Yushu, Qinghai Province, China.</title>
        <authorList>
            <person name="Zhang G."/>
        </authorList>
    </citation>
    <scope>NUCLEOTIDE SEQUENCE [LARGE SCALE GENOMIC DNA]</scope>
    <source>
        <strain evidence="9 10">THG-MD21</strain>
    </source>
</reference>
<feature type="transmembrane region" description="Helical" evidence="8">
    <location>
        <begin position="191"/>
        <end position="212"/>
    </location>
</feature>
<evidence type="ECO:0000256" key="8">
    <source>
        <dbReference type="SAM" id="Phobius"/>
    </source>
</evidence>
<feature type="transmembrane region" description="Helical" evidence="8">
    <location>
        <begin position="164"/>
        <end position="185"/>
    </location>
</feature>
<evidence type="ECO:0000256" key="4">
    <source>
        <dbReference type="ARBA" id="ARBA00022475"/>
    </source>
</evidence>
<dbReference type="EMBL" id="SMTG01000002">
    <property type="protein sequence ID" value="TDK32658.1"/>
    <property type="molecule type" value="Genomic_DNA"/>
</dbReference>
<dbReference type="GO" id="GO:0055085">
    <property type="term" value="P:transmembrane transport"/>
    <property type="evidence" value="ECO:0007669"/>
    <property type="project" value="InterPro"/>
</dbReference>
<dbReference type="GO" id="GO:0005886">
    <property type="term" value="C:plasma membrane"/>
    <property type="evidence" value="ECO:0007669"/>
    <property type="project" value="UniProtKB-SubCell"/>
</dbReference>
<feature type="transmembrane region" description="Helical" evidence="8">
    <location>
        <begin position="224"/>
        <end position="243"/>
    </location>
</feature>
<comment type="caution">
    <text evidence="9">The sequence shown here is derived from an EMBL/GenBank/DDBJ whole genome shotgun (WGS) entry which is preliminary data.</text>
</comment>
<dbReference type="InterPro" id="IPR038770">
    <property type="entry name" value="Na+/solute_symporter_sf"/>
</dbReference>
<dbReference type="PANTHER" id="PTHR36838:SF4">
    <property type="entry name" value="AUXIN EFFLUX CARRIER FAMILY PROTEIN"/>
    <property type="match status" value="1"/>
</dbReference>
<keyword evidence="7 8" id="KW-0472">Membrane</keyword>
<keyword evidence="6 8" id="KW-1133">Transmembrane helix</keyword>
<evidence type="ECO:0000256" key="7">
    <source>
        <dbReference type="ARBA" id="ARBA00023136"/>
    </source>
</evidence>
<feature type="transmembrane region" description="Helical" evidence="8">
    <location>
        <begin position="120"/>
        <end position="144"/>
    </location>
</feature>
<dbReference type="OrthoDB" id="9805563at2"/>
<proteinExistence type="inferred from homology"/>
<dbReference type="InterPro" id="IPR004776">
    <property type="entry name" value="Mem_transp_PIN-like"/>
</dbReference>
<keyword evidence="5 8" id="KW-0812">Transmembrane</keyword>
<name>A0A4R5UBQ8_9GAMM</name>
<dbReference type="RefSeq" id="WP_133392225.1">
    <property type="nucleotide sequence ID" value="NZ_SMTG01000002.1"/>
</dbReference>
<evidence type="ECO:0000256" key="5">
    <source>
        <dbReference type="ARBA" id="ARBA00022692"/>
    </source>
</evidence>
<sequence length="308" mass="31907">MLDYTIPVLLIVLLGAWLKRSRFAPDGFFPAIEWFSFFVAFPALLFVNTARLQFSGTALRDLTAATLLPTLAMVALLVAMLPLARRLPDPSRSSIIQGAVRPSTYFGLAVASLLFEDATAALVMLALAICLPVVNVVAVVALAWWSGTRVSASGIAMALAKNPIIVATIAGALVNVSGLALPASLANGLDIVGSASLALGLVCVGGGLDFRWSSARPLSLGVTSALKLLALPLLAVGICRLLGADDMVTRAACFYAALPTASNAYIMARQMGGDAPLMASLITLQTLLAIATVPLALHIPGWLAAIGT</sequence>
<keyword evidence="4" id="KW-1003">Cell membrane</keyword>
<keyword evidence="10" id="KW-1185">Reference proteome</keyword>
<dbReference type="Pfam" id="PF03547">
    <property type="entry name" value="Mem_trans"/>
    <property type="match status" value="1"/>
</dbReference>
<dbReference type="Gene3D" id="1.20.1530.20">
    <property type="match status" value="1"/>
</dbReference>
<gene>
    <name evidence="9" type="ORF">E2F49_00835</name>
</gene>
<organism evidence="9 10">
    <name type="scientific">Luteimonas terrae</name>
    <dbReference type="NCBI Taxonomy" id="1530191"/>
    <lineage>
        <taxon>Bacteria</taxon>
        <taxon>Pseudomonadati</taxon>
        <taxon>Pseudomonadota</taxon>
        <taxon>Gammaproteobacteria</taxon>
        <taxon>Lysobacterales</taxon>
        <taxon>Lysobacteraceae</taxon>
        <taxon>Luteimonas</taxon>
    </lineage>
</organism>
<feature type="transmembrane region" description="Helical" evidence="8">
    <location>
        <begin position="33"/>
        <end position="50"/>
    </location>
</feature>